<feature type="compositionally biased region" description="Gly residues" evidence="8">
    <location>
        <begin position="442"/>
        <end position="456"/>
    </location>
</feature>
<comment type="subcellular location">
    <subcellularLocation>
        <location evidence="1">Nucleus</location>
    </subcellularLocation>
</comment>
<evidence type="ECO:0000313" key="11">
    <source>
        <dbReference type="Proteomes" id="UP000777482"/>
    </source>
</evidence>
<evidence type="ECO:0000256" key="5">
    <source>
        <dbReference type="ARBA" id="ARBA00022771"/>
    </source>
</evidence>
<evidence type="ECO:0000256" key="7">
    <source>
        <dbReference type="ARBA" id="ARBA00023242"/>
    </source>
</evidence>
<dbReference type="AlphaFoldDB" id="A0A9P6VTC2"/>
<feature type="compositionally biased region" description="Low complexity" evidence="8">
    <location>
        <begin position="316"/>
        <end position="337"/>
    </location>
</feature>
<dbReference type="InterPro" id="IPR021966">
    <property type="entry name" value="SF3a60_bindingd"/>
</dbReference>
<comment type="similarity">
    <text evidence="2">Belongs to the SF3A3 family.</text>
</comment>
<dbReference type="InterPro" id="IPR024598">
    <property type="entry name" value="SF3a60/Prp9_C"/>
</dbReference>
<evidence type="ECO:0000256" key="2">
    <source>
        <dbReference type="ARBA" id="ARBA00008776"/>
    </source>
</evidence>
<feature type="region of interest" description="Disordered" evidence="8">
    <location>
        <begin position="363"/>
        <end position="389"/>
    </location>
</feature>
<dbReference type="Proteomes" id="UP000777482">
    <property type="component" value="Unassembled WGS sequence"/>
</dbReference>
<dbReference type="InterPro" id="IPR051421">
    <property type="entry name" value="RNA_Proc_DNA_Dmg_Regulator"/>
</dbReference>
<dbReference type="Pfam" id="PF12874">
    <property type="entry name" value="zf-met"/>
    <property type="match status" value="1"/>
</dbReference>
<dbReference type="GO" id="GO:0000398">
    <property type="term" value="P:mRNA splicing, via spliceosome"/>
    <property type="evidence" value="ECO:0007669"/>
    <property type="project" value="InterPro"/>
</dbReference>
<dbReference type="InterPro" id="IPR031774">
    <property type="entry name" value="SF3A3_dom"/>
</dbReference>
<dbReference type="EMBL" id="PUHQ01000241">
    <property type="protein sequence ID" value="KAG0653296.1"/>
    <property type="molecule type" value="Genomic_DNA"/>
</dbReference>
<dbReference type="OrthoDB" id="2160351at2759"/>
<feature type="compositionally biased region" description="Low complexity" evidence="8">
    <location>
        <begin position="363"/>
        <end position="388"/>
    </location>
</feature>
<dbReference type="Gene3D" id="3.30.160.60">
    <property type="entry name" value="Classic Zinc Finger"/>
    <property type="match status" value="1"/>
</dbReference>
<dbReference type="InterPro" id="IPR000690">
    <property type="entry name" value="Matrin/U1-C_Znf_C2H2"/>
</dbReference>
<evidence type="ECO:0000256" key="8">
    <source>
        <dbReference type="SAM" id="MobiDB-lite"/>
    </source>
</evidence>
<dbReference type="InterPro" id="IPR036236">
    <property type="entry name" value="Znf_C2H2_sf"/>
</dbReference>
<dbReference type="Pfam" id="PF11931">
    <property type="entry name" value="SF3a60_Prp9_C"/>
    <property type="match status" value="1"/>
</dbReference>
<keyword evidence="6" id="KW-0862">Zinc</keyword>
<name>A0A9P6VTC2_RHOMI</name>
<dbReference type="PANTHER" id="PTHR12786">
    <property type="entry name" value="SPLICING FACTOR SF3A-RELATED"/>
    <property type="match status" value="1"/>
</dbReference>
<keyword evidence="4" id="KW-0479">Metal-binding</keyword>
<feature type="domain" description="Matrin-type" evidence="9">
    <location>
        <begin position="497"/>
        <end position="528"/>
    </location>
</feature>
<dbReference type="Pfam" id="PF12108">
    <property type="entry name" value="SF3a60_bindingd"/>
    <property type="match status" value="1"/>
</dbReference>
<comment type="caution">
    <text evidence="10">The sequence shown here is derived from an EMBL/GenBank/DDBJ whole genome shotgun (WGS) entry which is preliminary data.</text>
</comment>
<dbReference type="SUPFAM" id="SSF57667">
    <property type="entry name" value="beta-beta-alpha zinc fingers"/>
    <property type="match status" value="1"/>
</dbReference>
<dbReference type="GO" id="GO:0003723">
    <property type="term" value="F:RNA binding"/>
    <property type="evidence" value="ECO:0007669"/>
    <property type="project" value="InterPro"/>
</dbReference>
<keyword evidence="5" id="KW-0863">Zinc-finger</keyword>
<keyword evidence="11" id="KW-1185">Reference proteome</keyword>
<feature type="region of interest" description="Disordered" evidence="8">
    <location>
        <begin position="316"/>
        <end position="340"/>
    </location>
</feature>
<evidence type="ECO:0000256" key="3">
    <source>
        <dbReference type="ARBA" id="ARBA00022553"/>
    </source>
</evidence>
<feature type="region of interest" description="Disordered" evidence="8">
    <location>
        <begin position="438"/>
        <end position="463"/>
    </location>
</feature>
<reference evidence="10 11" key="1">
    <citation type="submission" date="2020-11" db="EMBL/GenBank/DDBJ databases">
        <title>Kefir isolates.</title>
        <authorList>
            <person name="Marcisauskas S."/>
            <person name="Kim Y."/>
            <person name="Blasche S."/>
        </authorList>
    </citation>
    <scope>NUCLEOTIDE SEQUENCE [LARGE SCALE GENOMIC DNA]</scope>
    <source>
        <strain evidence="10 11">KR</strain>
    </source>
</reference>
<dbReference type="PROSITE" id="PS50171">
    <property type="entry name" value="ZF_MATRIN"/>
    <property type="match status" value="1"/>
</dbReference>
<evidence type="ECO:0000313" key="10">
    <source>
        <dbReference type="EMBL" id="KAG0653296.1"/>
    </source>
</evidence>
<dbReference type="InterPro" id="IPR013087">
    <property type="entry name" value="Znf_C2H2_type"/>
</dbReference>
<proteinExistence type="inferred from homology"/>
<evidence type="ECO:0000256" key="1">
    <source>
        <dbReference type="ARBA" id="ARBA00004123"/>
    </source>
</evidence>
<dbReference type="GO" id="GO:0008270">
    <property type="term" value="F:zinc ion binding"/>
    <property type="evidence" value="ECO:0007669"/>
    <property type="project" value="UniProtKB-KW"/>
</dbReference>
<organism evidence="10 11">
    <name type="scientific">Rhodotorula mucilaginosa</name>
    <name type="common">Yeast</name>
    <name type="synonym">Rhodotorula rubra</name>
    <dbReference type="NCBI Taxonomy" id="5537"/>
    <lineage>
        <taxon>Eukaryota</taxon>
        <taxon>Fungi</taxon>
        <taxon>Dikarya</taxon>
        <taxon>Basidiomycota</taxon>
        <taxon>Pucciniomycotina</taxon>
        <taxon>Microbotryomycetes</taxon>
        <taxon>Sporidiobolales</taxon>
        <taxon>Sporidiobolaceae</taxon>
        <taxon>Rhodotorula</taxon>
    </lineage>
</organism>
<dbReference type="GO" id="GO:0005681">
    <property type="term" value="C:spliceosomal complex"/>
    <property type="evidence" value="ECO:0007669"/>
    <property type="project" value="InterPro"/>
</dbReference>
<protein>
    <recommendedName>
        <fullName evidence="9">Matrin-type domain-containing protein</fullName>
    </recommendedName>
</protein>
<keyword evidence="3" id="KW-0597">Phosphoprotein</keyword>
<dbReference type="Pfam" id="PF16837">
    <property type="entry name" value="SF3A3"/>
    <property type="match status" value="1"/>
</dbReference>
<evidence type="ECO:0000259" key="9">
    <source>
        <dbReference type="PROSITE" id="PS50171"/>
    </source>
</evidence>
<dbReference type="PANTHER" id="PTHR12786:SF2">
    <property type="entry name" value="SPLICING FACTOR 3A SUBUNIT 3"/>
    <property type="match status" value="1"/>
</dbReference>
<keyword evidence="7" id="KW-0539">Nucleus</keyword>
<evidence type="ECO:0000256" key="4">
    <source>
        <dbReference type="ARBA" id="ARBA00022723"/>
    </source>
</evidence>
<accession>A0A9P6VTC2</accession>
<sequence length="592" mass="64316">MASSVIEDARALAEDADLYDRELAHLLLALQQPQVPHRNRLATEHRASDLANRIVSRSIALRHALDPTNQDRQDEIDALAGNTKHDASSDSTADLAEFYQRLAKVKDYHRKYPNAQNVRVGTDRQVDFAALENNDPEWLDKRFTGDEGLGRYLDLHQLHDQWNNLAPPSASGQASAGGWKRYSYLQYLAALADFNLSRQLKSTPAYATYLTDLLAYLSGFYERVFPLGDLDQVLQAADNDFARRWDAGQVPGWEQQSSATAEENGGAGSTESAIWCAACQKSFAKDSVYQAHLTGKKHVKAAAKLAADSASASASASASGDAAPQQQQASGPSSSQQNNNDLVTLRRQKDRAIALKEALITSLVSSSPPAPSPSSSTTTGETTTTPGPLAQILTDTLANTERRAALTDKERAAEIEELEAREAAEAAAAAAAAAAASKNNGSGAGAGAGAGGGGGGEGDDDEDEEARIYNPLKLPLGWDGKPIPYWLYKLHGLGTEYRCEICSDYVYQGRKNFERHFQESRHAFGMRALGLPNTKHFHEITKIEDAIALAEKLKQEGRAELSHAETTEELEDEEGNVYNRKTYEDLKRQGLV</sequence>
<gene>
    <name evidence="10" type="ORF">C6P46_003135</name>
</gene>
<dbReference type="PROSITE" id="PS00028">
    <property type="entry name" value="ZINC_FINGER_C2H2_1"/>
    <property type="match status" value="1"/>
</dbReference>
<evidence type="ECO:0000256" key="6">
    <source>
        <dbReference type="ARBA" id="ARBA00022833"/>
    </source>
</evidence>